<evidence type="ECO:0000256" key="1">
    <source>
        <dbReference type="SAM" id="MobiDB-lite"/>
    </source>
</evidence>
<comment type="caution">
    <text evidence="2">The sequence shown here is derived from an EMBL/GenBank/DDBJ whole genome shotgun (WGS) entry which is preliminary data.</text>
</comment>
<dbReference type="EMBL" id="UYJE01009401">
    <property type="protein sequence ID" value="VDI73176.1"/>
    <property type="molecule type" value="Genomic_DNA"/>
</dbReference>
<sequence length="243" mass="27763">MPPRFTYTKPLFRTWTPPSKTDEARHNITIVQVSDAESEGEEASTVDTSEPTGSFLPASIDNSEEVQGTDKACYEDDIQKLFFPPTFKPLKKDKQKDKPNAKSGKGKRLSNPYSKSALYGSNTTSRRYEYINGNVRHYTPRRKLVKWENESLILHDDRNGFRKGRSTIDHIKSLIFIIENRKLKRLSTSVASIDFRKAYDGINRAMFFQKVFDLGVCGNINNAILSLYKSVECCVRINGYQTD</sequence>
<feature type="region of interest" description="Disordered" evidence="1">
    <location>
        <begin position="87"/>
        <end position="119"/>
    </location>
</feature>
<dbReference type="OrthoDB" id="6123227at2759"/>
<reference evidence="2" key="1">
    <citation type="submission" date="2018-11" db="EMBL/GenBank/DDBJ databases">
        <authorList>
            <person name="Alioto T."/>
            <person name="Alioto T."/>
        </authorList>
    </citation>
    <scope>NUCLEOTIDE SEQUENCE</scope>
</reference>
<feature type="compositionally biased region" description="Basic and acidic residues" evidence="1">
    <location>
        <begin position="90"/>
        <end position="100"/>
    </location>
</feature>
<dbReference type="AlphaFoldDB" id="A0A8B6H3A0"/>
<evidence type="ECO:0008006" key="4">
    <source>
        <dbReference type="Google" id="ProtNLM"/>
    </source>
</evidence>
<name>A0A8B6H3A0_MYTGA</name>
<protein>
    <recommendedName>
        <fullName evidence="4">Reverse transcriptase domain-containing protein</fullName>
    </recommendedName>
</protein>
<keyword evidence="3" id="KW-1185">Reference proteome</keyword>
<evidence type="ECO:0000313" key="3">
    <source>
        <dbReference type="Proteomes" id="UP000596742"/>
    </source>
</evidence>
<gene>
    <name evidence="2" type="ORF">MGAL_10B043895</name>
</gene>
<proteinExistence type="predicted"/>
<organism evidence="2 3">
    <name type="scientific">Mytilus galloprovincialis</name>
    <name type="common">Mediterranean mussel</name>
    <dbReference type="NCBI Taxonomy" id="29158"/>
    <lineage>
        <taxon>Eukaryota</taxon>
        <taxon>Metazoa</taxon>
        <taxon>Spiralia</taxon>
        <taxon>Lophotrochozoa</taxon>
        <taxon>Mollusca</taxon>
        <taxon>Bivalvia</taxon>
        <taxon>Autobranchia</taxon>
        <taxon>Pteriomorphia</taxon>
        <taxon>Mytilida</taxon>
        <taxon>Mytiloidea</taxon>
        <taxon>Mytilidae</taxon>
        <taxon>Mytilinae</taxon>
        <taxon>Mytilus</taxon>
    </lineage>
</organism>
<evidence type="ECO:0000313" key="2">
    <source>
        <dbReference type="EMBL" id="VDI73176.1"/>
    </source>
</evidence>
<feature type="region of interest" description="Disordered" evidence="1">
    <location>
        <begin position="33"/>
        <end position="68"/>
    </location>
</feature>
<accession>A0A8B6H3A0</accession>
<dbReference type="Proteomes" id="UP000596742">
    <property type="component" value="Unassembled WGS sequence"/>
</dbReference>